<dbReference type="RefSeq" id="WP_284250371.1">
    <property type="nucleotide sequence ID" value="NZ_BSUM01000001.1"/>
</dbReference>
<organism evidence="1 2">
    <name type="scientific">Litorihabitans aurantiacus</name>
    <dbReference type="NCBI Taxonomy" id="1930061"/>
    <lineage>
        <taxon>Bacteria</taxon>
        <taxon>Bacillati</taxon>
        <taxon>Actinomycetota</taxon>
        <taxon>Actinomycetes</taxon>
        <taxon>Micrococcales</taxon>
        <taxon>Beutenbergiaceae</taxon>
        <taxon>Litorihabitans</taxon>
    </lineage>
</organism>
<accession>A0AA37XE97</accession>
<sequence>MPAPATGAAHRLRLAAAMREGLGTVKPQPGRRLDAGRRLMPAPATGAAHRLRLAAAMREGLGTVKPQPGRRVAAQLIAAIRGTRTPSTRGADVFDAAANAAAHLACQYLRAGDHDGARKYADAEQLLTDWASRARTRRLARISRDLATAGAALTGWAA</sequence>
<evidence type="ECO:0000313" key="2">
    <source>
        <dbReference type="Proteomes" id="UP001157161"/>
    </source>
</evidence>
<reference evidence="1" key="2">
    <citation type="submission" date="2023-02" db="EMBL/GenBank/DDBJ databases">
        <authorList>
            <person name="Sun Q."/>
            <person name="Mori K."/>
        </authorList>
    </citation>
    <scope>NUCLEOTIDE SEQUENCE</scope>
    <source>
        <strain evidence="1">NBRC 112290</strain>
    </source>
</reference>
<dbReference type="Proteomes" id="UP001157161">
    <property type="component" value="Unassembled WGS sequence"/>
</dbReference>
<proteinExistence type="predicted"/>
<evidence type="ECO:0000313" key="1">
    <source>
        <dbReference type="EMBL" id="GMA31573.1"/>
    </source>
</evidence>
<dbReference type="AlphaFoldDB" id="A0AA37XE97"/>
<dbReference type="EMBL" id="BSUM01000001">
    <property type="protein sequence ID" value="GMA31573.1"/>
    <property type="molecule type" value="Genomic_DNA"/>
</dbReference>
<gene>
    <name evidence="1" type="ORF">GCM10025875_15650</name>
</gene>
<keyword evidence="2" id="KW-1185">Reference proteome</keyword>
<reference evidence="1" key="1">
    <citation type="journal article" date="2014" name="Int. J. Syst. Evol. Microbiol.">
        <title>Complete genome sequence of Corynebacterium casei LMG S-19264T (=DSM 44701T), isolated from a smear-ripened cheese.</title>
        <authorList>
            <consortium name="US DOE Joint Genome Institute (JGI-PGF)"/>
            <person name="Walter F."/>
            <person name="Albersmeier A."/>
            <person name="Kalinowski J."/>
            <person name="Ruckert C."/>
        </authorList>
    </citation>
    <scope>NUCLEOTIDE SEQUENCE</scope>
    <source>
        <strain evidence="1">NBRC 112290</strain>
    </source>
</reference>
<comment type="caution">
    <text evidence="1">The sequence shown here is derived from an EMBL/GenBank/DDBJ whole genome shotgun (WGS) entry which is preliminary data.</text>
</comment>
<protein>
    <submittedName>
        <fullName evidence="1">Uncharacterized protein</fullName>
    </submittedName>
</protein>
<name>A0AA37XE97_9MICO</name>